<accession>A0ABT8N9U5</accession>
<feature type="domain" description="AMP-binding enzyme C-terminal" evidence="2">
    <location>
        <begin position="429"/>
        <end position="503"/>
    </location>
</feature>
<dbReference type="PANTHER" id="PTHR43767">
    <property type="entry name" value="LONG-CHAIN-FATTY-ACID--COA LIGASE"/>
    <property type="match status" value="1"/>
</dbReference>
<name>A0ABT8N9U5_9BACL</name>
<gene>
    <name evidence="3" type="ORF">QWY13_03890</name>
</gene>
<dbReference type="InterPro" id="IPR025110">
    <property type="entry name" value="AMP-bd_C"/>
</dbReference>
<dbReference type="PANTHER" id="PTHR43767:SF7">
    <property type="entry name" value="MEDIUM_LONG-CHAIN-FATTY-ACID--COA LIGASE FADD8"/>
    <property type="match status" value="1"/>
</dbReference>
<comment type="caution">
    <text evidence="3">The sequence shown here is derived from an EMBL/GenBank/DDBJ whole genome shotgun (WGS) entry which is preliminary data.</text>
</comment>
<protein>
    <submittedName>
        <fullName evidence="3">AMP-binding protein</fullName>
    </submittedName>
</protein>
<evidence type="ECO:0000259" key="2">
    <source>
        <dbReference type="Pfam" id="PF13193"/>
    </source>
</evidence>
<evidence type="ECO:0000259" key="1">
    <source>
        <dbReference type="Pfam" id="PF00501"/>
    </source>
</evidence>
<dbReference type="Proteomes" id="UP001172142">
    <property type="component" value="Unassembled WGS sequence"/>
</dbReference>
<evidence type="ECO:0000313" key="4">
    <source>
        <dbReference type="Proteomes" id="UP001172142"/>
    </source>
</evidence>
<dbReference type="Gene3D" id="3.40.50.12780">
    <property type="entry name" value="N-terminal domain of ligase-like"/>
    <property type="match status" value="1"/>
</dbReference>
<feature type="domain" description="AMP-dependent synthetase/ligase" evidence="1">
    <location>
        <begin position="18"/>
        <end position="379"/>
    </location>
</feature>
<dbReference type="InterPro" id="IPR050237">
    <property type="entry name" value="ATP-dep_AMP-bd_enzyme"/>
</dbReference>
<dbReference type="InterPro" id="IPR045851">
    <property type="entry name" value="AMP-bd_C_sf"/>
</dbReference>
<organism evidence="3 4">
    <name type="scientific">Planococcus shenhongbingii</name>
    <dbReference type="NCBI Taxonomy" id="3058398"/>
    <lineage>
        <taxon>Bacteria</taxon>
        <taxon>Bacillati</taxon>
        <taxon>Bacillota</taxon>
        <taxon>Bacilli</taxon>
        <taxon>Bacillales</taxon>
        <taxon>Caryophanaceae</taxon>
        <taxon>Planococcus</taxon>
    </lineage>
</organism>
<dbReference type="EMBL" id="JAUJWU010000001">
    <property type="protein sequence ID" value="MDN7244626.1"/>
    <property type="molecule type" value="Genomic_DNA"/>
</dbReference>
<dbReference type="InterPro" id="IPR042099">
    <property type="entry name" value="ANL_N_sf"/>
</dbReference>
<reference evidence="3 4" key="1">
    <citation type="submission" date="2023-07" db="EMBL/GenBank/DDBJ databases">
        <title>Novel species in genus Planococcus.</title>
        <authorList>
            <person name="Ning S."/>
        </authorList>
    </citation>
    <scope>NUCLEOTIDE SEQUENCE [LARGE SCALE GENOMIC DNA]</scope>
    <source>
        <strain evidence="3 4">N017</strain>
    </source>
</reference>
<dbReference type="Pfam" id="PF13193">
    <property type="entry name" value="AMP-binding_C"/>
    <property type="match status" value="1"/>
</dbReference>
<dbReference type="RefSeq" id="WP_301855074.1">
    <property type="nucleotide sequence ID" value="NZ_JAUJWU010000001.1"/>
</dbReference>
<proteinExistence type="predicted"/>
<sequence length="521" mass="57701">MQAVPLVLNELVKNSLLNNAGKTALRVNGSSYTYNELHRDANRTAQAFKQYGISRKSRVGLLLPNRYEYVVSEVAIYLAGATKIPLNSMVSENDIRYILNDAEVELLVVDERFLPMIERVRNGLPKLHTVVVVGTDNMEEREAVSWEVFQAAGSEEPITVAAAPSDFSFILYTGGTTGKPKGVVHTYETTSLTFISIIIEANIQSDEKILVTTPLPHAAGLYLLSGLIKGAEIFIEDKFDVETVIRHIEDNRITYLSLVPTILYRMLDYIEDKQVDVSSIRTIQYGTAPITAERLKQGLEVFGQVFLQIYGLTETQSAATWLKKEFHSAEADNRHLLKSCGRSTIFSQVKVVDAAGQEAAPGMEGEVVVKAFTNMIGYLNQPEKTAEALKDGWLYTGDIGKMDEQGFLYLLDRAKDMIISGGMNVYCSEVENVIQEHPGVAQAAVIGVPDADWGEAVTAFVTAKSGTLEVSEVMAICKAKLSKYKCPKTIHLVDALPLTSYGKIDKKKLREPYWELAERNI</sequence>
<dbReference type="InterPro" id="IPR020845">
    <property type="entry name" value="AMP-binding_CS"/>
</dbReference>
<dbReference type="Gene3D" id="3.30.300.30">
    <property type="match status" value="1"/>
</dbReference>
<dbReference type="Pfam" id="PF00501">
    <property type="entry name" value="AMP-binding"/>
    <property type="match status" value="1"/>
</dbReference>
<dbReference type="SUPFAM" id="SSF56801">
    <property type="entry name" value="Acetyl-CoA synthetase-like"/>
    <property type="match status" value="1"/>
</dbReference>
<evidence type="ECO:0000313" key="3">
    <source>
        <dbReference type="EMBL" id="MDN7244626.1"/>
    </source>
</evidence>
<keyword evidence="4" id="KW-1185">Reference proteome</keyword>
<dbReference type="PROSITE" id="PS00455">
    <property type="entry name" value="AMP_BINDING"/>
    <property type="match status" value="1"/>
</dbReference>
<dbReference type="InterPro" id="IPR000873">
    <property type="entry name" value="AMP-dep_synth/lig_dom"/>
</dbReference>